<keyword evidence="1" id="KW-0472">Membrane</keyword>
<accession>A0A834F316</accession>
<keyword evidence="2" id="KW-0732">Signal</keyword>
<feature type="transmembrane region" description="Helical" evidence="1">
    <location>
        <begin position="43"/>
        <end position="62"/>
    </location>
</feature>
<evidence type="ECO:0000313" key="3">
    <source>
        <dbReference type="EMBL" id="KAF6719451.1"/>
    </source>
</evidence>
<feature type="signal peptide" evidence="2">
    <location>
        <begin position="1"/>
        <end position="27"/>
    </location>
</feature>
<organism evidence="3 4">
    <name type="scientific">Oryzias melastigma</name>
    <name type="common">Marine medaka</name>
    <dbReference type="NCBI Taxonomy" id="30732"/>
    <lineage>
        <taxon>Eukaryota</taxon>
        <taxon>Metazoa</taxon>
        <taxon>Chordata</taxon>
        <taxon>Craniata</taxon>
        <taxon>Vertebrata</taxon>
        <taxon>Euteleostomi</taxon>
        <taxon>Actinopterygii</taxon>
        <taxon>Neopterygii</taxon>
        <taxon>Teleostei</taxon>
        <taxon>Neoteleostei</taxon>
        <taxon>Acanthomorphata</taxon>
        <taxon>Ovalentaria</taxon>
        <taxon>Atherinomorphae</taxon>
        <taxon>Beloniformes</taxon>
        <taxon>Adrianichthyidae</taxon>
        <taxon>Oryziinae</taxon>
        <taxon>Oryzias</taxon>
    </lineage>
</organism>
<feature type="chain" id="PRO_5032510590" evidence="2">
    <location>
        <begin position="28"/>
        <end position="66"/>
    </location>
</feature>
<keyword evidence="1" id="KW-1133">Transmembrane helix</keyword>
<keyword evidence="1" id="KW-0812">Transmembrane</keyword>
<name>A0A834F316_ORYME</name>
<evidence type="ECO:0000256" key="1">
    <source>
        <dbReference type="SAM" id="Phobius"/>
    </source>
</evidence>
<dbReference type="EMBL" id="WKFB01000613">
    <property type="protein sequence ID" value="KAF6719451.1"/>
    <property type="molecule type" value="Genomic_DNA"/>
</dbReference>
<proteinExistence type="predicted"/>
<reference evidence="3" key="1">
    <citation type="journal article" name="BMC Genomics">
        <title>Long-read sequencing and de novo genome assembly of marine medaka (Oryzias melastigma).</title>
        <authorList>
            <person name="Liang P."/>
            <person name="Saqib H.S.A."/>
            <person name="Ni X."/>
            <person name="Shen Y."/>
        </authorList>
    </citation>
    <scope>NUCLEOTIDE SEQUENCE</scope>
    <source>
        <strain evidence="3">Bigg-433</strain>
    </source>
</reference>
<protein>
    <submittedName>
        <fullName evidence="3">Uncharacterized protein</fullName>
    </submittedName>
</protein>
<gene>
    <name evidence="3" type="ORF">FQA47_024022</name>
</gene>
<sequence>MIQKCGAVLAVLVLTVHVLLLVAQAQALQSNSSTNSSAVSTMGGSSCSTLLLPLVFVAPLLYRWFQ</sequence>
<comment type="caution">
    <text evidence="3">The sequence shown here is derived from an EMBL/GenBank/DDBJ whole genome shotgun (WGS) entry which is preliminary data.</text>
</comment>
<dbReference type="AlphaFoldDB" id="A0A834F316"/>
<dbReference type="Proteomes" id="UP000646548">
    <property type="component" value="Unassembled WGS sequence"/>
</dbReference>
<evidence type="ECO:0000313" key="4">
    <source>
        <dbReference type="Proteomes" id="UP000646548"/>
    </source>
</evidence>
<evidence type="ECO:0000256" key="2">
    <source>
        <dbReference type="SAM" id="SignalP"/>
    </source>
</evidence>